<protein>
    <submittedName>
        <fullName evidence="1">Uncharacterized protein</fullName>
    </submittedName>
</protein>
<organism evidence="1 2">
    <name type="scientific">Pedococcus dokdonensis</name>
    <dbReference type="NCBI Taxonomy" id="443156"/>
    <lineage>
        <taxon>Bacteria</taxon>
        <taxon>Bacillati</taxon>
        <taxon>Actinomycetota</taxon>
        <taxon>Actinomycetes</taxon>
        <taxon>Micrococcales</taxon>
        <taxon>Intrasporangiaceae</taxon>
        <taxon>Pedococcus</taxon>
    </lineage>
</organism>
<reference evidence="2" key="1">
    <citation type="submission" date="2016-10" db="EMBL/GenBank/DDBJ databases">
        <authorList>
            <person name="Varghese N."/>
            <person name="Submissions S."/>
        </authorList>
    </citation>
    <scope>NUCLEOTIDE SEQUENCE [LARGE SCALE GENOMIC DNA]</scope>
    <source>
        <strain evidence="2">DSM 22329</strain>
    </source>
</reference>
<proteinExistence type="predicted"/>
<accession>A0A1H0SYD4</accession>
<gene>
    <name evidence="1" type="ORF">SAMN04489867_2559</name>
</gene>
<keyword evidence="2" id="KW-1185">Reference proteome</keyword>
<dbReference type="AlphaFoldDB" id="A0A1H0SYD4"/>
<evidence type="ECO:0000313" key="2">
    <source>
        <dbReference type="Proteomes" id="UP000199077"/>
    </source>
</evidence>
<dbReference type="EMBL" id="LT629711">
    <property type="protein sequence ID" value="SDP46827.1"/>
    <property type="molecule type" value="Genomic_DNA"/>
</dbReference>
<evidence type="ECO:0000313" key="1">
    <source>
        <dbReference type="EMBL" id="SDP46827.1"/>
    </source>
</evidence>
<dbReference type="Proteomes" id="UP000199077">
    <property type="component" value="Chromosome I"/>
</dbReference>
<dbReference type="OrthoDB" id="4578408at2"/>
<dbReference type="RefSeq" id="WP_091786089.1">
    <property type="nucleotide sequence ID" value="NZ_LT629711.1"/>
</dbReference>
<sequence length="417" mass="45152">MKSQLDLSSKADQVKIAKFILGAANRMPDDAAQRLDGFAVLVAGVAPGAAAGIPRIENHELRRLIDPFVGVGPRWDVERVSGDGDNQVLIIVVSPPTWGEAPYPCLQTSGSLQDGDIYIRADGETRKANGAEIGQLVQRSSPAKPRPEVTVDLVGPVHAYEVDTSAGNQAIAKARASLLSSLPGKGPAASVVNALGLQGLQASAIMGGLYRTVEESRSESEFQAEVDRWGVACLDARPDIVRKFVKHHVKPIRIDIRNAGQHFLEDVEVQLYIAGDIVGLKSRYGDDYDYGTWLPKPPRKYGPYTRSLIPTMPDYGHLVPMNLAPVRPVNGPTFRFDNGGSISVTVTIPTLRPAASHSINDRMCVIVQDPSLRQLQVSWHATARGHDVVMQGEVSIPVGEPKNVSRAVERVYDSLNQ</sequence>
<name>A0A1H0SYD4_9MICO</name>